<evidence type="ECO:0000256" key="3">
    <source>
        <dbReference type="SAM" id="MobiDB-lite"/>
    </source>
</evidence>
<sequence>MNTLPDDWRDYVPQGSPSTSQPMLSNLFEGDIFIPPVRATPEGVFLSAMVGPDVKWPDRTVFVDIASHFSDEERNVIVGAMRYLESNTCIRFVNRTDQHDYINITGNLPGCWSYMGRYGGMQLLSLQRHGCVYHGHAVHELMHALGFHHEQSRSDRDEHVIINWSNIQPGSHQEQFKLRNTNNLNLSYDYGSIMHYAVKDFAMDQDFPALIPKAKGVYAKIGQRDGLSPLDIQRLNLFYECENTSFVEVPVSTTTATTTFLPDTTTDVETTTPYSVDTTTNVEETTTVSVETTTELSTITAATTETPTTITSAQTLLDTTTVTSLPDSTPCLKDEEEKSSVTCTDDETFCNATQACYDTATEVCCEAEQKPCGKTCYDPRLNWCYEGGLLCPHGELPCGNGTEKPYECYHSGQKKCYDGSILCPHDEKPCDGGKVCYNSTRNGCFPGGIVCDLGLTSCDGSACYNLSDSWCYTGGIVCPHSKLPCGRTCYEKDKFWCYEGEIICPHGQEPCGGICYDLKTSVCRKGKLEAKPVDVAVCPPGEKICGGGTSCYNSSQSTCYSSGVVCSHNETLCGPDFRTCYAKDRYWCYTGGIVCLHGQQPCNGICFYTNTSVCRNGKVELKVCDGNYTSGCGCDHGFCYKFKTIPGVANEPWCWTQQLGVAEPQAKFASCTNHGQCSVQMTCGDGVEHRGGAVNIPGGTMKATPSSLRSSSRGQKKKCASNQTFCKATQSCYNTTTEECCTKGERSCGKTCYNPQNSLCYEGGFVCRHGELPCGNGIGKAYNCYNSSRSWCYQGGTVCPHGEKPCRGGKSCYNSTRSKCFSSGVVCPLGLNSCDGSACYNLSDSWCYTGGVVCPHAELPCGRSCYAKDRFWCYEGGIICPHGQQPCGRICYDSKTSVCRRGKVEAKSNGCDGSYDKGCGCDHGFCYKFKTIPGVAYEPWCWTQQLGVAEPQAKFASCTNHNYCSV</sequence>
<organism evidence="5 6">
    <name type="scientific">Hypsibius exemplaris</name>
    <name type="common">Freshwater tardigrade</name>
    <dbReference type="NCBI Taxonomy" id="2072580"/>
    <lineage>
        <taxon>Eukaryota</taxon>
        <taxon>Metazoa</taxon>
        <taxon>Ecdysozoa</taxon>
        <taxon>Tardigrada</taxon>
        <taxon>Eutardigrada</taxon>
        <taxon>Parachela</taxon>
        <taxon>Hypsibioidea</taxon>
        <taxon>Hypsibiidae</taxon>
        <taxon>Hypsibius</taxon>
    </lineage>
</organism>
<protein>
    <recommendedName>
        <fullName evidence="2">Metalloendopeptidase</fullName>
        <ecNumber evidence="2">3.4.24.-</ecNumber>
    </recommendedName>
</protein>
<dbReference type="SMART" id="SM00235">
    <property type="entry name" value="ZnMc"/>
    <property type="match status" value="1"/>
</dbReference>
<keyword evidence="1 2" id="KW-0378">Hydrolase</keyword>
<evidence type="ECO:0000256" key="2">
    <source>
        <dbReference type="RuleBase" id="RU361183"/>
    </source>
</evidence>
<evidence type="ECO:0000256" key="1">
    <source>
        <dbReference type="PROSITE-ProRule" id="PRU01211"/>
    </source>
</evidence>
<keyword evidence="1 2" id="KW-0862">Zinc</keyword>
<proteinExistence type="predicted"/>
<feature type="region of interest" description="Disordered" evidence="3">
    <location>
        <begin position="694"/>
        <end position="715"/>
    </location>
</feature>
<dbReference type="GO" id="GO:0008270">
    <property type="term" value="F:zinc ion binding"/>
    <property type="evidence" value="ECO:0007669"/>
    <property type="project" value="UniProtKB-UniRule"/>
</dbReference>
<dbReference type="EMBL" id="MTYJ01000095">
    <property type="protein sequence ID" value="OQV15023.1"/>
    <property type="molecule type" value="Genomic_DNA"/>
</dbReference>
<feature type="binding site" evidence="1">
    <location>
        <position position="149"/>
    </location>
    <ligand>
        <name>Zn(2+)</name>
        <dbReference type="ChEBI" id="CHEBI:29105"/>
        <note>catalytic</note>
    </ligand>
</feature>
<accession>A0A1W0WIS9</accession>
<keyword evidence="6" id="KW-1185">Reference proteome</keyword>
<comment type="cofactor">
    <cofactor evidence="1 2">
        <name>Zn(2+)</name>
        <dbReference type="ChEBI" id="CHEBI:29105"/>
    </cofactor>
    <text evidence="1 2">Binds 1 zinc ion per subunit.</text>
</comment>
<dbReference type="EC" id="3.4.24.-" evidence="2"/>
<feature type="region of interest" description="Disordered" evidence="3">
    <location>
        <begin position="1"/>
        <end position="22"/>
    </location>
</feature>
<dbReference type="Pfam" id="PF01400">
    <property type="entry name" value="Astacin"/>
    <property type="match status" value="1"/>
</dbReference>
<dbReference type="PROSITE" id="PS51864">
    <property type="entry name" value="ASTACIN"/>
    <property type="match status" value="1"/>
</dbReference>
<keyword evidence="1 2" id="KW-0479">Metal-binding</keyword>
<keyword evidence="1 2" id="KW-0482">Metalloprotease</keyword>
<dbReference type="InterPro" id="IPR006026">
    <property type="entry name" value="Peptidase_Metallo"/>
</dbReference>
<evidence type="ECO:0000259" key="4">
    <source>
        <dbReference type="PROSITE" id="PS51864"/>
    </source>
</evidence>
<reference evidence="6" key="1">
    <citation type="submission" date="2017-01" db="EMBL/GenBank/DDBJ databases">
        <title>Comparative genomics of anhydrobiosis in the tardigrade Hypsibius dujardini.</title>
        <authorList>
            <person name="Yoshida Y."/>
            <person name="Koutsovoulos G."/>
            <person name="Laetsch D."/>
            <person name="Stevens L."/>
            <person name="Kumar S."/>
            <person name="Horikawa D."/>
            <person name="Ishino K."/>
            <person name="Komine S."/>
            <person name="Tomita M."/>
            <person name="Blaxter M."/>
            <person name="Arakawa K."/>
        </authorList>
    </citation>
    <scope>NUCLEOTIDE SEQUENCE [LARGE SCALE GENOMIC DNA]</scope>
    <source>
        <strain evidence="6">Z151</strain>
    </source>
</reference>
<dbReference type="AlphaFoldDB" id="A0A1W0WIS9"/>
<dbReference type="PANTHER" id="PTHR10127:SF883">
    <property type="entry name" value="ZINC METALLOPROTEINASE NAS-8"/>
    <property type="match status" value="1"/>
</dbReference>
<dbReference type="Gene3D" id="3.40.390.10">
    <property type="entry name" value="Collagenase (Catalytic Domain)"/>
    <property type="match status" value="1"/>
</dbReference>
<dbReference type="Proteomes" id="UP000192578">
    <property type="component" value="Unassembled WGS sequence"/>
</dbReference>
<feature type="compositionally biased region" description="Basic and acidic residues" evidence="3">
    <location>
        <begin position="1"/>
        <end position="10"/>
    </location>
</feature>
<dbReference type="GO" id="GO:0004222">
    <property type="term" value="F:metalloendopeptidase activity"/>
    <property type="evidence" value="ECO:0007669"/>
    <property type="project" value="UniProtKB-UniRule"/>
</dbReference>
<dbReference type="GO" id="GO:0006508">
    <property type="term" value="P:proteolysis"/>
    <property type="evidence" value="ECO:0007669"/>
    <property type="project" value="UniProtKB-KW"/>
</dbReference>
<feature type="active site" evidence="1">
    <location>
        <position position="140"/>
    </location>
</feature>
<comment type="caution">
    <text evidence="5">The sequence shown here is derived from an EMBL/GenBank/DDBJ whole genome shotgun (WGS) entry which is preliminary data.</text>
</comment>
<feature type="binding site" evidence="1">
    <location>
        <position position="143"/>
    </location>
    <ligand>
        <name>Zn(2+)</name>
        <dbReference type="ChEBI" id="CHEBI:29105"/>
        <note>catalytic</note>
    </ligand>
</feature>
<dbReference type="OrthoDB" id="291007at2759"/>
<keyword evidence="1 2" id="KW-0645">Protease</keyword>
<dbReference type="SUPFAM" id="SSF55486">
    <property type="entry name" value="Metalloproteases ('zincins'), catalytic domain"/>
    <property type="match status" value="1"/>
</dbReference>
<dbReference type="PANTHER" id="PTHR10127">
    <property type="entry name" value="DISCOIDIN, CUB, EGF, LAMININ , AND ZINC METALLOPROTEASE DOMAIN CONTAINING"/>
    <property type="match status" value="1"/>
</dbReference>
<evidence type="ECO:0000313" key="6">
    <source>
        <dbReference type="Proteomes" id="UP000192578"/>
    </source>
</evidence>
<comment type="caution">
    <text evidence="1">Lacks conserved residue(s) required for the propagation of feature annotation.</text>
</comment>
<feature type="domain" description="Peptidase M12A" evidence="4">
    <location>
        <begin position="47"/>
        <end position="242"/>
    </location>
</feature>
<dbReference type="InterPro" id="IPR001506">
    <property type="entry name" value="Peptidase_M12A"/>
</dbReference>
<name>A0A1W0WIS9_HYPEX</name>
<gene>
    <name evidence="5" type="ORF">BV898_10782</name>
</gene>
<evidence type="ECO:0000313" key="5">
    <source>
        <dbReference type="EMBL" id="OQV15023.1"/>
    </source>
</evidence>
<feature type="binding site" evidence="1">
    <location>
        <position position="139"/>
    </location>
    <ligand>
        <name>Zn(2+)</name>
        <dbReference type="ChEBI" id="CHEBI:29105"/>
        <note>catalytic</note>
    </ligand>
</feature>
<dbReference type="InterPro" id="IPR024079">
    <property type="entry name" value="MetalloPept_cat_dom_sf"/>
</dbReference>
<feature type="compositionally biased region" description="Polar residues" evidence="3">
    <location>
        <begin position="703"/>
        <end position="713"/>
    </location>
</feature>
<dbReference type="PRINTS" id="PR00480">
    <property type="entry name" value="ASTACIN"/>
</dbReference>